<comment type="similarity">
    <text evidence="3">Belongs to the sorting nexin family.</text>
</comment>
<evidence type="ECO:0000256" key="6">
    <source>
        <dbReference type="ARBA" id="ARBA00022481"/>
    </source>
</evidence>
<evidence type="ECO:0000256" key="13">
    <source>
        <dbReference type="ARBA" id="ARBA00023121"/>
    </source>
</evidence>
<evidence type="ECO:0000256" key="1">
    <source>
        <dbReference type="ARBA" id="ARBA00004262"/>
    </source>
</evidence>
<evidence type="ECO:0000256" key="15">
    <source>
        <dbReference type="SAM" id="MobiDB-lite"/>
    </source>
</evidence>
<evidence type="ECO:0000256" key="3">
    <source>
        <dbReference type="ARBA" id="ARBA00010883"/>
    </source>
</evidence>
<protein>
    <recommendedName>
        <fullName evidence="4">Sorting nexin-3</fullName>
    </recommendedName>
</protein>
<dbReference type="PANTHER" id="PTHR45963">
    <property type="entry name" value="RE52028P"/>
    <property type="match status" value="1"/>
</dbReference>
<dbReference type="GO" id="GO:0032456">
    <property type="term" value="P:endocytic recycling"/>
    <property type="evidence" value="ECO:0007669"/>
    <property type="project" value="TreeGrafter"/>
</dbReference>
<proteinExistence type="inferred from homology"/>
<dbReference type="PROSITE" id="PS50195">
    <property type="entry name" value="PX"/>
    <property type="match status" value="1"/>
</dbReference>
<keyword evidence="14" id="KW-0968">Cytoplasmic vesicle</keyword>
<evidence type="ECO:0000256" key="5">
    <source>
        <dbReference type="ARBA" id="ARBA00022448"/>
    </source>
</evidence>
<dbReference type="Gene3D" id="3.30.1520.10">
    <property type="entry name" value="Phox-like domain"/>
    <property type="match status" value="1"/>
</dbReference>
<dbReference type="GO" id="GO:0034499">
    <property type="term" value="P:late endosome to Golgi transport"/>
    <property type="evidence" value="ECO:0007669"/>
    <property type="project" value="TreeGrafter"/>
</dbReference>
<evidence type="ECO:0000256" key="14">
    <source>
        <dbReference type="ARBA" id="ARBA00023329"/>
    </source>
</evidence>
<dbReference type="GO" id="GO:0051223">
    <property type="term" value="P:regulation of protein transport"/>
    <property type="evidence" value="ECO:0007669"/>
    <property type="project" value="UniProtKB-ARBA"/>
</dbReference>
<keyword evidence="11" id="KW-0653">Protein transport</keyword>
<dbReference type="GO" id="GO:0031901">
    <property type="term" value="C:early endosome membrane"/>
    <property type="evidence" value="ECO:0007669"/>
    <property type="project" value="TreeGrafter"/>
</dbReference>
<dbReference type="FunFam" id="3.30.1520.10:FF:000002">
    <property type="entry name" value="Sorting nexin 12"/>
    <property type="match status" value="1"/>
</dbReference>
<evidence type="ECO:0000256" key="9">
    <source>
        <dbReference type="ARBA" id="ARBA00022753"/>
    </source>
</evidence>
<feature type="domain" description="PX" evidence="16">
    <location>
        <begin position="196"/>
        <end position="320"/>
    </location>
</feature>
<evidence type="ECO:0000256" key="11">
    <source>
        <dbReference type="ARBA" id="ARBA00022927"/>
    </source>
</evidence>
<dbReference type="Pfam" id="PF00787">
    <property type="entry name" value="PX"/>
    <property type="match status" value="1"/>
</dbReference>
<dbReference type="InterPro" id="IPR051074">
    <property type="entry name" value="Sorting_Nexin"/>
</dbReference>
<keyword evidence="7" id="KW-1017">Isopeptide bond</keyword>
<dbReference type="InterPro" id="IPR001683">
    <property type="entry name" value="PX_dom"/>
</dbReference>
<evidence type="ECO:0000259" key="16">
    <source>
        <dbReference type="PROSITE" id="PS50195"/>
    </source>
</evidence>
<evidence type="ECO:0000313" key="17">
    <source>
        <dbReference type="Ensembl" id="ENSBGRP00000011214.1"/>
    </source>
</evidence>
<reference evidence="17" key="2">
    <citation type="submission" date="2025-08" db="UniProtKB">
        <authorList>
            <consortium name="Ensembl"/>
        </authorList>
    </citation>
    <scope>IDENTIFICATION</scope>
</reference>
<evidence type="ECO:0000313" key="18">
    <source>
        <dbReference type="Proteomes" id="UP000694520"/>
    </source>
</evidence>
<dbReference type="Proteomes" id="UP000694520">
    <property type="component" value="Chromosome 10"/>
</dbReference>
<feature type="region of interest" description="Disordered" evidence="15">
    <location>
        <begin position="150"/>
        <end position="169"/>
    </location>
</feature>
<evidence type="ECO:0000256" key="2">
    <source>
        <dbReference type="ARBA" id="ARBA00004412"/>
    </source>
</evidence>
<dbReference type="InterPro" id="IPR042137">
    <property type="entry name" value="PX_SNX3_Vert"/>
</dbReference>
<keyword evidence="18" id="KW-1185">Reference proteome</keyword>
<dbReference type="AlphaFoldDB" id="A0A8C0A7C5"/>
<keyword evidence="12" id="KW-0007">Acetylation</keyword>
<keyword evidence="6" id="KW-0488">Methylation</keyword>
<keyword evidence="8" id="KW-0597">Phosphoprotein</keyword>
<reference evidence="17" key="1">
    <citation type="submission" date="2019-05" db="EMBL/GenBank/DDBJ databases">
        <authorList>
            <person name="Zhang S."/>
            <person name="Liu J."/>
        </authorList>
    </citation>
    <scope>NUCLEOTIDE SEQUENCE [LARGE SCALE GENOMIC DNA]</scope>
</reference>
<organism evidence="17 18">
    <name type="scientific">Bos mutus grunniens</name>
    <name type="common">Wild yak</name>
    <name type="synonym">Bos grunniens</name>
    <dbReference type="NCBI Taxonomy" id="30521"/>
    <lineage>
        <taxon>Eukaryota</taxon>
        <taxon>Metazoa</taxon>
        <taxon>Chordata</taxon>
        <taxon>Craniata</taxon>
        <taxon>Vertebrata</taxon>
        <taxon>Euteleostomi</taxon>
        <taxon>Mammalia</taxon>
        <taxon>Eutheria</taxon>
        <taxon>Laurasiatheria</taxon>
        <taxon>Artiodactyla</taxon>
        <taxon>Ruminantia</taxon>
        <taxon>Pecora</taxon>
        <taxon>Bovidae</taxon>
        <taxon>Bovinae</taxon>
        <taxon>Bos</taxon>
    </lineage>
</organism>
<comment type="subcellular location">
    <subcellularLocation>
        <location evidence="1">Cytoplasmic vesicle</location>
        <location evidence="1">Phagosome</location>
    </subcellularLocation>
    <subcellularLocation>
        <location evidence="2">Early endosome</location>
    </subcellularLocation>
</comment>
<evidence type="ECO:0000256" key="12">
    <source>
        <dbReference type="ARBA" id="ARBA00022990"/>
    </source>
</evidence>
<dbReference type="SMART" id="SM00312">
    <property type="entry name" value="PX"/>
    <property type="match status" value="1"/>
</dbReference>
<dbReference type="GO" id="GO:0032266">
    <property type="term" value="F:phosphatidylinositol-3-phosphate binding"/>
    <property type="evidence" value="ECO:0007669"/>
    <property type="project" value="TreeGrafter"/>
</dbReference>
<name>A0A8C0A7C5_BOSMU</name>
<feature type="compositionally biased region" description="Gly residues" evidence="15">
    <location>
        <begin position="151"/>
        <end position="166"/>
    </location>
</feature>
<dbReference type="GeneTree" id="ENSGT00940000153609"/>
<keyword evidence="9" id="KW-0967">Endosome</keyword>
<dbReference type="CDD" id="cd07293">
    <property type="entry name" value="PX_SNX3"/>
    <property type="match status" value="1"/>
</dbReference>
<evidence type="ECO:0000256" key="7">
    <source>
        <dbReference type="ARBA" id="ARBA00022499"/>
    </source>
</evidence>
<accession>A0A8C0A7C5</accession>
<evidence type="ECO:0000256" key="4">
    <source>
        <dbReference type="ARBA" id="ARBA00020436"/>
    </source>
</evidence>
<dbReference type="Ensembl" id="ENSBGRT00000012901.1">
    <property type="protein sequence ID" value="ENSBGRP00000011214.1"/>
    <property type="gene ID" value="ENSBGRG00000006976.1"/>
</dbReference>
<dbReference type="GO" id="GO:0045335">
    <property type="term" value="C:phagocytic vesicle"/>
    <property type="evidence" value="ECO:0007669"/>
    <property type="project" value="UniProtKB-SubCell"/>
</dbReference>
<reference evidence="17" key="3">
    <citation type="submission" date="2025-09" db="UniProtKB">
        <authorList>
            <consortium name="Ensembl"/>
        </authorList>
    </citation>
    <scope>IDENTIFICATION</scope>
</reference>
<dbReference type="GO" id="GO:0015031">
    <property type="term" value="P:protein transport"/>
    <property type="evidence" value="ECO:0007669"/>
    <property type="project" value="UniProtKB-KW"/>
</dbReference>
<dbReference type="InterPro" id="IPR036871">
    <property type="entry name" value="PX_dom_sf"/>
</dbReference>
<keyword evidence="10" id="KW-0832">Ubl conjugation</keyword>
<dbReference type="GO" id="GO:0051246">
    <property type="term" value="P:regulation of protein metabolic process"/>
    <property type="evidence" value="ECO:0007669"/>
    <property type="project" value="UniProtKB-ARBA"/>
</dbReference>
<dbReference type="SUPFAM" id="SSF64268">
    <property type="entry name" value="PX domain"/>
    <property type="match status" value="1"/>
</dbReference>
<keyword evidence="13" id="KW-0446">Lipid-binding</keyword>
<evidence type="ECO:0000256" key="8">
    <source>
        <dbReference type="ARBA" id="ARBA00022553"/>
    </source>
</evidence>
<keyword evidence="5" id="KW-0813">Transport</keyword>
<dbReference type="PANTHER" id="PTHR45963:SF1">
    <property type="entry name" value="SORTING NEXIN-3"/>
    <property type="match status" value="1"/>
</dbReference>
<sequence>LLSPRLPRPRRSRIVLFPLLQAEADTETEPEAALPRPGGGALARCIVGSVVRPEPVRTYKFQACSSPPLPRPSPLPRLPLGLPGLGREVPTGQLFPSRAQEAEAGGTRGGATRVGVNARSTCSFALRPLRASPVSPRRAAAAAAAEVSVERGGGGGSPRRGGGGGCSSEMAETVADTRRLITKPQNLNDAYGPPSNFLEIDVSNPQTVGVGRGRFTTYEIRVKTNLPIFKLKESTVRRRYSDFEWLRSELERESKVVVPPLPGKAFLRQLPFRGDDGIFDDNFIEERKQGLEQFINKVAGHPLAQNERCLHMFLQDEIIDKSYTPSKIRHA</sequence>
<dbReference type="GO" id="GO:0030904">
    <property type="term" value="C:retromer complex"/>
    <property type="evidence" value="ECO:0007669"/>
    <property type="project" value="TreeGrafter"/>
</dbReference>
<evidence type="ECO:0000256" key="10">
    <source>
        <dbReference type="ARBA" id="ARBA00022843"/>
    </source>
</evidence>